<organism evidence="6 7">
    <name type="scientific">Brachyspira suanatina</name>
    <dbReference type="NCBI Taxonomy" id="381802"/>
    <lineage>
        <taxon>Bacteria</taxon>
        <taxon>Pseudomonadati</taxon>
        <taxon>Spirochaetota</taxon>
        <taxon>Spirochaetia</taxon>
        <taxon>Brachyspirales</taxon>
        <taxon>Brachyspiraceae</taxon>
        <taxon>Brachyspira</taxon>
    </lineage>
</organism>
<dbReference type="Gene3D" id="1.20.120.910">
    <property type="entry name" value="DksA, coiled-coil domain"/>
    <property type="match status" value="1"/>
</dbReference>
<protein>
    <submittedName>
        <fullName evidence="6">DNA-binding transcriptional regulator of transcription, DnaK suppressor protein</fullName>
    </submittedName>
</protein>
<gene>
    <name evidence="6" type="ORF">BRSU_0247</name>
</gene>
<reference evidence="7" key="1">
    <citation type="submission" date="2015-04" db="EMBL/GenBank/DDBJ databases">
        <authorList>
            <person name="Mushtaq Mamoona"/>
        </authorList>
    </citation>
    <scope>NUCLEOTIDE SEQUENCE [LARGE SCALE GENOMIC DNA]</scope>
    <source>
        <strain evidence="7">AN4859/03</strain>
    </source>
</reference>
<evidence type="ECO:0000256" key="2">
    <source>
        <dbReference type="ARBA" id="ARBA00022771"/>
    </source>
</evidence>
<evidence type="ECO:0000256" key="3">
    <source>
        <dbReference type="ARBA" id="ARBA00022833"/>
    </source>
</evidence>
<keyword evidence="7" id="KW-1185">Reference proteome</keyword>
<dbReference type="EMBL" id="CVLB01000001">
    <property type="protein sequence ID" value="CRF31593.1"/>
    <property type="molecule type" value="Genomic_DNA"/>
</dbReference>
<dbReference type="PANTHER" id="PTHR33823:SF4">
    <property type="entry name" value="GENERAL STRESS PROTEIN 16O"/>
    <property type="match status" value="1"/>
</dbReference>
<sequence length="121" mass="14296">MTAKKLKKFKDLLLEEKRKTLDELLSGNETYEALKDDSHGDMVDIAFQAYEKQNLMNFSQKEKDKLDMLNNALKRIEDGTYGKCIDCKEEINEERLTALPYTLRCVNCMSKYEDKKRREKM</sequence>
<evidence type="ECO:0000313" key="6">
    <source>
        <dbReference type="EMBL" id="CRF31593.1"/>
    </source>
</evidence>
<dbReference type="InterPro" id="IPR000962">
    <property type="entry name" value="Znf_DskA_TraR"/>
</dbReference>
<dbReference type="SUPFAM" id="SSF109635">
    <property type="entry name" value="DnaK suppressor protein DksA, alpha-hairpin domain"/>
    <property type="match status" value="1"/>
</dbReference>
<evidence type="ECO:0000256" key="4">
    <source>
        <dbReference type="PROSITE-ProRule" id="PRU00510"/>
    </source>
</evidence>
<dbReference type="InterPro" id="IPR037187">
    <property type="entry name" value="DnaK_N"/>
</dbReference>
<feature type="zinc finger region" description="dksA C4-type" evidence="4">
    <location>
        <begin position="84"/>
        <end position="108"/>
    </location>
</feature>
<dbReference type="OrthoDB" id="9811543at2"/>
<name>A0A0G4K3T7_9SPIR</name>
<dbReference type="PROSITE" id="PS51128">
    <property type="entry name" value="ZF_DKSA_2"/>
    <property type="match status" value="1"/>
</dbReference>
<dbReference type="GO" id="GO:0003677">
    <property type="term" value="F:DNA binding"/>
    <property type="evidence" value="ECO:0007669"/>
    <property type="project" value="UniProtKB-KW"/>
</dbReference>
<keyword evidence="1" id="KW-0479">Metal-binding</keyword>
<dbReference type="Pfam" id="PF01258">
    <property type="entry name" value="zf-dskA_traR"/>
    <property type="match status" value="1"/>
</dbReference>
<accession>A0A0G4K3T7</accession>
<dbReference type="PANTHER" id="PTHR33823">
    <property type="entry name" value="RNA POLYMERASE-BINDING TRANSCRIPTION FACTOR DKSA-RELATED"/>
    <property type="match status" value="1"/>
</dbReference>
<dbReference type="GO" id="GO:0008270">
    <property type="term" value="F:zinc ion binding"/>
    <property type="evidence" value="ECO:0007669"/>
    <property type="project" value="UniProtKB-KW"/>
</dbReference>
<dbReference type="AlphaFoldDB" id="A0A0G4K3T7"/>
<keyword evidence="2" id="KW-0863">Zinc-finger</keyword>
<keyword evidence="3" id="KW-0862">Zinc</keyword>
<proteinExistence type="predicted"/>
<dbReference type="SUPFAM" id="SSF57716">
    <property type="entry name" value="Glucocorticoid receptor-like (DNA-binding domain)"/>
    <property type="match status" value="1"/>
</dbReference>
<keyword evidence="6" id="KW-0238">DNA-binding</keyword>
<evidence type="ECO:0000259" key="5">
    <source>
        <dbReference type="Pfam" id="PF01258"/>
    </source>
</evidence>
<feature type="domain" description="Zinc finger DksA/TraR C4-type" evidence="5">
    <location>
        <begin position="79"/>
        <end position="113"/>
    </location>
</feature>
<evidence type="ECO:0000256" key="1">
    <source>
        <dbReference type="ARBA" id="ARBA00022723"/>
    </source>
</evidence>
<evidence type="ECO:0000313" key="7">
    <source>
        <dbReference type="Proteomes" id="UP000043763"/>
    </source>
</evidence>
<dbReference type="RefSeq" id="WP_008723490.1">
    <property type="nucleotide sequence ID" value="NZ_CVLB01000001.1"/>
</dbReference>
<dbReference type="Proteomes" id="UP000043763">
    <property type="component" value="Unassembled WGS sequence"/>
</dbReference>
<dbReference type="GeneID" id="66487687"/>